<organism evidence="4 5">
    <name type="scientific">Microbulbifer donghaiensis</name>
    <dbReference type="NCBI Taxonomy" id="494016"/>
    <lineage>
        <taxon>Bacteria</taxon>
        <taxon>Pseudomonadati</taxon>
        <taxon>Pseudomonadota</taxon>
        <taxon>Gammaproteobacteria</taxon>
        <taxon>Cellvibrionales</taxon>
        <taxon>Microbulbiferaceae</taxon>
        <taxon>Microbulbifer</taxon>
    </lineage>
</organism>
<name>A0A1M4ZN81_9GAMM</name>
<dbReference type="InterPro" id="IPR017871">
    <property type="entry name" value="ABC_transporter-like_CS"/>
</dbReference>
<evidence type="ECO:0000256" key="1">
    <source>
        <dbReference type="ARBA" id="ARBA00022741"/>
    </source>
</evidence>
<dbReference type="SUPFAM" id="SSF52540">
    <property type="entry name" value="P-loop containing nucleoside triphosphate hydrolases"/>
    <property type="match status" value="1"/>
</dbReference>
<dbReference type="PROSITE" id="PS00211">
    <property type="entry name" value="ABC_TRANSPORTER_1"/>
    <property type="match status" value="1"/>
</dbReference>
<dbReference type="Proteomes" id="UP000184170">
    <property type="component" value="Unassembled WGS sequence"/>
</dbReference>
<dbReference type="AlphaFoldDB" id="A0A1M4ZN81"/>
<dbReference type="GO" id="GO:0005524">
    <property type="term" value="F:ATP binding"/>
    <property type="evidence" value="ECO:0007669"/>
    <property type="project" value="UniProtKB-KW"/>
</dbReference>
<accession>A0A1M4ZN81</accession>
<evidence type="ECO:0000313" key="4">
    <source>
        <dbReference type="EMBL" id="SHF19461.1"/>
    </source>
</evidence>
<evidence type="ECO:0000256" key="2">
    <source>
        <dbReference type="ARBA" id="ARBA00022840"/>
    </source>
</evidence>
<evidence type="ECO:0000313" key="5">
    <source>
        <dbReference type="Proteomes" id="UP000184170"/>
    </source>
</evidence>
<protein>
    <submittedName>
        <fullName evidence="4">ABC transporter</fullName>
    </submittedName>
</protein>
<proteinExistence type="predicted"/>
<dbReference type="Pfam" id="PF00005">
    <property type="entry name" value="ABC_tran"/>
    <property type="match status" value="1"/>
</dbReference>
<dbReference type="GO" id="GO:0016887">
    <property type="term" value="F:ATP hydrolysis activity"/>
    <property type="evidence" value="ECO:0007669"/>
    <property type="project" value="InterPro"/>
</dbReference>
<dbReference type="PANTHER" id="PTHR43119:SF1">
    <property type="entry name" value="ABC TRANSPORTER DOMAIN-CONTAINING PROTEIN"/>
    <property type="match status" value="1"/>
</dbReference>
<evidence type="ECO:0000259" key="3">
    <source>
        <dbReference type="PROSITE" id="PS50893"/>
    </source>
</evidence>
<dbReference type="InterPro" id="IPR003439">
    <property type="entry name" value="ABC_transporter-like_ATP-bd"/>
</dbReference>
<dbReference type="SMART" id="SM00382">
    <property type="entry name" value="AAA"/>
    <property type="match status" value="1"/>
</dbReference>
<dbReference type="InterPro" id="IPR003593">
    <property type="entry name" value="AAA+_ATPase"/>
</dbReference>
<reference evidence="5" key="1">
    <citation type="submission" date="2016-11" db="EMBL/GenBank/DDBJ databases">
        <authorList>
            <person name="Varghese N."/>
            <person name="Submissions S."/>
        </authorList>
    </citation>
    <scope>NUCLEOTIDE SEQUENCE [LARGE SCALE GENOMIC DNA]</scope>
    <source>
        <strain evidence="5">CGMCC 1.7063</strain>
    </source>
</reference>
<sequence length="206" mass="22925">MSAKSKRALRLQQVAVGPLDNVDLEVAPGEIVCLSGPSGSGKSRLLRAVADLEPHGGTVQLGDREQDSVAGHHWRQSVMMVPAETAWWFDSFGEHLSKPMPDALGALGFPEDTGNWAVSRLSSGEKQRLALIRALSREPQALLLDEPTANLDDDTSLKVERWLQAYIRQHQCPVLWVAHREDQIRRVASRHFRIDGAGLREQELRQ</sequence>
<feature type="domain" description="ABC transporter" evidence="3">
    <location>
        <begin position="3"/>
        <end position="204"/>
    </location>
</feature>
<dbReference type="EMBL" id="FQVA01000001">
    <property type="protein sequence ID" value="SHF19461.1"/>
    <property type="molecule type" value="Genomic_DNA"/>
</dbReference>
<dbReference type="InterPro" id="IPR027417">
    <property type="entry name" value="P-loop_NTPase"/>
</dbReference>
<gene>
    <name evidence="4" type="ORF">SAMN04487965_1598</name>
</gene>
<keyword evidence="1" id="KW-0547">Nucleotide-binding</keyword>
<keyword evidence="2" id="KW-0067">ATP-binding</keyword>
<keyword evidence="5" id="KW-1185">Reference proteome</keyword>
<dbReference type="STRING" id="494016.SAMN04487965_1598"/>
<dbReference type="PROSITE" id="PS50893">
    <property type="entry name" value="ABC_TRANSPORTER_2"/>
    <property type="match status" value="1"/>
</dbReference>
<dbReference type="PANTHER" id="PTHR43119">
    <property type="entry name" value="ABC TRANSPORT PROTEIN ATP-BINDING COMPONENT-RELATED"/>
    <property type="match status" value="1"/>
</dbReference>
<dbReference type="Gene3D" id="3.40.50.300">
    <property type="entry name" value="P-loop containing nucleotide triphosphate hydrolases"/>
    <property type="match status" value="1"/>
</dbReference>